<evidence type="ECO:0000313" key="5">
    <source>
        <dbReference type="Proteomes" id="UP000051494"/>
    </source>
</evidence>
<proteinExistence type="predicted"/>
<dbReference type="PATRIC" id="fig|1590042.3.peg.44"/>
<gene>
    <name evidence="3" type="primary">ylxH_1</name>
    <name evidence="3" type="ORF">CC99x_00045</name>
    <name evidence="4" type="ORF">CC99x_006685</name>
</gene>
<dbReference type="EMBL" id="LKHV02000001">
    <property type="protein sequence ID" value="MCS5708594.1"/>
    <property type="molecule type" value="Genomic_DNA"/>
</dbReference>
<evidence type="ECO:0000256" key="1">
    <source>
        <dbReference type="ARBA" id="ARBA00022741"/>
    </source>
</evidence>
<dbReference type="GO" id="GO:0005524">
    <property type="term" value="F:ATP binding"/>
    <property type="evidence" value="ECO:0007669"/>
    <property type="project" value="UniProtKB-KW"/>
</dbReference>
<reference evidence="4" key="3">
    <citation type="submission" date="2021-06" db="EMBL/GenBank/DDBJ databases">
        <title>Genomic Description and Analysis of Intracellular Bacteria, Candidatus Berkiella cookevillensis and Candidatus Berkiella aquae.</title>
        <authorList>
            <person name="Kidane D.T."/>
            <person name="Mehari Y.T."/>
            <person name="Rice F.C."/>
            <person name="Arivett B.A."/>
            <person name="Farone A.L."/>
            <person name="Berk S.G."/>
            <person name="Farone M.B."/>
        </authorList>
    </citation>
    <scope>NUCLEOTIDE SEQUENCE</scope>
    <source>
        <strain evidence="4">CC99</strain>
    </source>
</reference>
<dbReference type="PIRSF" id="PIRSF003092">
    <property type="entry name" value="MinD"/>
    <property type="match status" value="1"/>
</dbReference>
<dbReference type="InterPro" id="IPR025501">
    <property type="entry name" value="MinD_FleN"/>
</dbReference>
<organism evidence="3">
    <name type="scientific">Candidatus Berkiella cookevillensis</name>
    <dbReference type="NCBI Taxonomy" id="437022"/>
    <lineage>
        <taxon>Bacteria</taxon>
        <taxon>Pseudomonadati</taxon>
        <taxon>Pseudomonadota</taxon>
        <taxon>Gammaproteobacteria</taxon>
        <taxon>Candidatus Berkiellales</taxon>
        <taxon>Candidatus Berkiellaceae</taxon>
        <taxon>Candidatus Berkiella</taxon>
    </lineage>
</organism>
<dbReference type="Pfam" id="PF10609">
    <property type="entry name" value="ParA"/>
    <property type="match status" value="1"/>
</dbReference>
<dbReference type="RefSeq" id="WP_057622437.1">
    <property type="nucleotide sequence ID" value="NZ_LKHV02000001.1"/>
</dbReference>
<dbReference type="PANTHER" id="PTHR43384">
    <property type="entry name" value="SEPTUM SITE-DETERMINING PROTEIN MIND HOMOLOG, CHLOROPLASTIC-RELATED"/>
    <property type="match status" value="1"/>
</dbReference>
<dbReference type="InterPro" id="IPR033756">
    <property type="entry name" value="YlxH/NBP35"/>
</dbReference>
<evidence type="ECO:0000313" key="4">
    <source>
        <dbReference type="EMBL" id="MCS5708594.1"/>
    </source>
</evidence>
<dbReference type="GO" id="GO:0005829">
    <property type="term" value="C:cytosol"/>
    <property type="evidence" value="ECO:0007669"/>
    <property type="project" value="TreeGrafter"/>
</dbReference>
<keyword evidence="5" id="KW-1185">Reference proteome</keyword>
<name>A0A0Q9YGY6_9GAMM</name>
<dbReference type="GO" id="GO:0009898">
    <property type="term" value="C:cytoplasmic side of plasma membrane"/>
    <property type="evidence" value="ECO:0007669"/>
    <property type="project" value="TreeGrafter"/>
</dbReference>
<dbReference type="GO" id="GO:0016887">
    <property type="term" value="F:ATP hydrolysis activity"/>
    <property type="evidence" value="ECO:0007669"/>
    <property type="project" value="TreeGrafter"/>
</dbReference>
<dbReference type="InterPro" id="IPR027417">
    <property type="entry name" value="P-loop_NTPase"/>
</dbReference>
<reference evidence="3" key="1">
    <citation type="submission" date="2015-09" db="EMBL/GenBank/DDBJ databases">
        <title>Draft Genome Sequences of Two Novel Amoeba-resistant Intranuclear Bacteria, Candidatus Berkiella cookevillensis and Candidatus Berkiella aquae.</title>
        <authorList>
            <person name="Mehari Y.T."/>
            <person name="Arivett B.A."/>
            <person name="Farone A.L."/>
            <person name="Gunderson J.H."/>
            <person name="Farone M.B."/>
        </authorList>
    </citation>
    <scope>NUCLEOTIDE SEQUENCE [LARGE SCALE GENOMIC DNA]</scope>
    <source>
        <strain evidence="3">CC99</strain>
    </source>
</reference>
<dbReference type="Proteomes" id="UP000051494">
    <property type="component" value="Unassembled WGS sequence"/>
</dbReference>
<dbReference type="EMBL" id="LKHV01000001">
    <property type="protein sequence ID" value="KRG19824.1"/>
    <property type="molecule type" value="Genomic_DNA"/>
</dbReference>
<comment type="caution">
    <text evidence="3">The sequence shown here is derived from an EMBL/GenBank/DDBJ whole genome shotgun (WGS) entry which is preliminary data.</text>
</comment>
<sequence>MNPNYKPLPHKKQVIAITGGKGGIGKTNTAINLSIAQSMLGERVFLLDADFGLSNIDVALGLKPTLTLNDVIDGKCELNDIILKGPLGVNIIPAASGVQRLVQLQPLEYMGLIDGFNSLSDQVDTFIIDTAAGISDMVVRFSLAANEIIVVLSDEPTSLTDAYSLIKILNTKYQIKRMKILVNMSSSLTESKEIFAKLTNVADKYLSVSLHFLGWIPNDEYVKRAIKQQKSLMELYPSSKAAQHYREIAAKLIDMKKSLNTDTNSAQLFLEDMIKPLNFIEVNT</sequence>
<evidence type="ECO:0000256" key="2">
    <source>
        <dbReference type="ARBA" id="ARBA00022840"/>
    </source>
</evidence>
<dbReference type="PANTHER" id="PTHR43384:SF4">
    <property type="entry name" value="CELLULOSE BIOSYNTHESIS PROTEIN BCSQ-RELATED"/>
    <property type="match status" value="1"/>
</dbReference>
<dbReference type="STRING" id="437022.CC99x_00045"/>
<dbReference type="InterPro" id="IPR050625">
    <property type="entry name" value="ParA/MinD_ATPase"/>
</dbReference>
<dbReference type="GO" id="GO:0051782">
    <property type="term" value="P:negative regulation of cell division"/>
    <property type="evidence" value="ECO:0007669"/>
    <property type="project" value="TreeGrafter"/>
</dbReference>
<protein>
    <submittedName>
        <fullName evidence="3">Flagellum site-determining protein YlxH</fullName>
    </submittedName>
    <submittedName>
        <fullName evidence="4">P-loop NTPase</fullName>
    </submittedName>
</protein>
<keyword evidence="2" id="KW-0067">ATP-binding</keyword>
<reference evidence="4" key="2">
    <citation type="journal article" date="2016" name="Genome Announc.">
        <title>Draft Genome Sequences of Two Novel Amoeba-Resistant Intranuclear Bacteria, 'Candidatus Berkiella cookevillensis' and 'Candidatus Berkiella aquae'.</title>
        <authorList>
            <person name="Mehari Y.T."/>
            <person name="Arivett B.A."/>
            <person name="Farone A.L."/>
            <person name="Gunderson J.H."/>
            <person name="Farone M.B."/>
        </authorList>
    </citation>
    <scope>NUCLEOTIDE SEQUENCE</scope>
    <source>
        <strain evidence="4">CC99</strain>
    </source>
</reference>
<dbReference type="SUPFAM" id="SSF52540">
    <property type="entry name" value="P-loop containing nucleoside triphosphate hydrolases"/>
    <property type="match status" value="1"/>
</dbReference>
<dbReference type="AlphaFoldDB" id="A0A0Q9YGY6"/>
<dbReference type="OrthoDB" id="9816297at2"/>
<accession>A0A0Q9YGY6</accession>
<evidence type="ECO:0000313" key="3">
    <source>
        <dbReference type="EMBL" id="KRG19824.1"/>
    </source>
</evidence>
<keyword evidence="1" id="KW-0547">Nucleotide-binding</keyword>
<dbReference type="Gene3D" id="3.40.50.300">
    <property type="entry name" value="P-loop containing nucleotide triphosphate hydrolases"/>
    <property type="match status" value="1"/>
</dbReference>